<comment type="caution">
    <text evidence="3">The sequence shown here is derived from an EMBL/GenBank/DDBJ whole genome shotgun (WGS) entry which is preliminary data.</text>
</comment>
<evidence type="ECO:0000256" key="1">
    <source>
        <dbReference type="SAM" id="MobiDB-lite"/>
    </source>
</evidence>
<dbReference type="Pfam" id="PF14110">
    <property type="entry name" value="DUF4282"/>
    <property type="match status" value="1"/>
</dbReference>
<feature type="region of interest" description="Disordered" evidence="1">
    <location>
        <begin position="49"/>
        <end position="93"/>
    </location>
</feature>
<gene>
    <name evidence="3" type="ORF">KGA66_16305</name>
</gene>
<feature type="transmembrane region" description="Helical" evidence="2">
    <location>
        <begin position="119"/>
        <end position="140"/>
    </location>
</feature>
<name>A0A8J7WS61_9ACTN</name>
<organism evidence="3 4">
    <name type="scientific">Actinocrinis puniceicyclus</name>
    <dbReference type="NCBI Taxonomy" id="977794"/>
    <lineage>
        <taxon>Bacteria</taxon>
        <taxon>Bacillati</taxon>
        <taxon>Actinomycetota</taxon>
        <taxon>Actinomycetes</taxon>
        <taxon>Catenulisporales</taxon>
        <taxon>Actinospicaceae</taxon>
        <taxon>Actinocrinis</taxon>
    </lineage>
</organism>
<protein>
    <submittedName>
        <fullName evidence="3">DUF4282 domain-containing protein</fullName>
    </submittedName>
</protein>
<reference evidence="3" key="1">
    <citation type="submission" date="2021-04" db="EMBL/GenBank/DDBJ databases">
        <title>Genome based classification of Actinospica acidithermotolerans sp. nov., an actinobacterium isolated from an Indonesian hot spring.</title>
        <authorList>
            <person name="Kusuma A.B."/>
            <person name="Putra K.E."/>
            <person name="Nafisah S."/>
            <person name="Loh J."/>
            <person name="Nouioui I."/>
            <person name="Goodfellow M."/>
        </authorList>
    </citation>
    <scope>NUCLEOTIDE SEQUENCE</scope>
    <source>
        <strain evidence="3">DSM 45618</strain>
    </source>
</reference>
<keyword evidence="4" id="KW-1185">Reference proteome</keyword>
<dbReference type="InterPro" id="IPR025557">
    <property type="entry name" value="DUF4282"/>
</dbReference>
<keyword evidence="2" id="KW-0812">Transmembrane</keyword>
<sequence>MPETLFCPRCHAAATTEDAFCTTCGAKIDPYGPAQQPAFPQAVPVAAGPGAQSVRSEPTAAAAGGNSGGRAYPSSPYGLPPNQSHDHSWNTAEAGTTSRPGLLAGLFDFRFLAFVTPRIITILYVLVLIGLVLTWLFFVVSGFDVNSGLGGLALVLGPLVVLFWLAVWRVTLELMLVLFRISEDLHAMREQQRAAR</sequence>
<keyword evidence="2" id="KW-1133">Transmembrane helix</keyword>
<dbReference type="EMBL" id="JAGSXH010000055">
    <property type="protein sequence ID" value="MBS2964620.1"/>
    <property type="molecule type" value="Genomic_DNA"/>
</dbReference>
<dbReference type="RefSeq" id="WP_211468983.1">
    <property type="nucleotide sequence ID" value="NZ_JAGSXH010000055.1"/>
</dbReference>
<evidence type="ECO:0000313" key="3">
    <source>
        <dbReference type="EMBL" id="MBS2964620.1"/>
    </source>
</evidence>
<keyword evidence="2" id="KW-0472">Membrane</keyword>
<accession>A0A8J7WS61</accession>
<evidence type="ECO:0000313" key="4">
    <source>
        <dbReference type="Proteomes" id="UP000677913"/>
    </source>
</evidence>
<feature type="transmembrane region" description="Helical" evidence="2">
    <location>
        <begin position="152"/>
        <end position="179"/>
    </location>
</feature>
<dbReference type="Proteomes" id="UP000677913">
    <property type="component" value="Unassembled WGS sequence"/>
</dbReference>
<evidence type="ECO:0000256" key="2">
    <source>
        <dbReference type="SAM" id="Phobius"/>
    </source>
</evidence>
<dbReference type="AlphaFoldDB" id="A0A8J7WS61"/>
<proteinExistence type="predicted"/>